<dbReference type="Proteomes" id="UP000735302">
    <property type="component" value="Unassembled WGS sequence"/>
</dbReference>
<comment type="caution">
    <text evidence="1">The sequence shown here is derived from an EMBL/GenBank/DDBJ whole genome shotgun (WGS) entry which is preliminary data.</text>
</comment>
<accession>A0AAV3Y8Z8</accession>
<organism evidence="1 2">
    <name type="scientific">Plakobranchus ocellatus</name>
    <dbReference type="NCBI Taxonomy" id="259542"/>
    <lineage>
        <taxon>Eukaryota</taxon>
        <taxon>Metazoa</taxon>
        <taxon>Spiralia</taxon>
        <taxon>Lophotrochozoa</taxon>
        <taxon>Mollusca</taxon>
        <taxon>Gastropoda</taxon>
        <taxon>Heterobranchia</taxon>
        <taxon>Euthyneura</taxon>
        <taxon>Panpulmonata</taxon>
        <taxon>Sacoglossa</taxon>
        <taxon>Placobranchoidea</taxon>
        <taxon>Plakobranchidae</taxon>
        <taxon>Plakobranchus</taxon>
    </lineage>
</organism>
<evidence type="ECO:0000313" key="2">
    <source>
        <dbReference type="Proteomes" id="UP000735302"/>
    </source>
</evidence>
<evidence type="ECO:0000313" key="1">
    <source>
        <dbReference type="EMBL" id="GFN78723.1"/>
    </source>
</evidence>
<dbReference type="EMBL" id="BLXT01000597">
    <property type="protein sequence ID" value="GFN78723.1"/>
    <property type="molecule type" value="Genomic_DNA"/>
</dbReference>
<sequence>MECDLAHCSTQNQLPYPSQAVYDFPRSNANLVRWGLKDDHICPQFQGKKHFRTRSQFLQNRSTPGATRQIIMVELTVPYERRMEEANTCKRGKYKGLSKKLEES</sequence>
<dbReference type="AlphaFoldDB" id="A0AAV3Y8Z8"/>
<name>A0AAV3Y8Z8_9GAST</name>
<gene>
    <name evidence="1" type="ORF">PoB_000522900</name>
</gene>
<protein>
    <submittedName>
        <fullName evidence="1">Uncharacterized protein</fullName>
    </submittedName>
</protein>
<proteinExistence type="predicted"/>
<reference evidence="1 2" key="1">
    <citation type="journal article" date="2021" name="Elife">
        <title>Chloroplast acquisition without the gene transfer in kleptoplastic sea slugs, Plakobranchus ocellatus.</title>
        <authorList>
            <person name="Maeda T."/>
            <person name="Takahashi S."/>
            <person name="Yoshida T."/>
            <person name="Shimamura S."/>
            <person name="Takaki Y."/>
            <person name="Nagai Y."/>
            <person name="Toyoda A."/>
            <person name="Suzuki Y."/>
            <person name="Arimoto A."/>
            <person name="Ishii H."/>
            <person name="Satoh N."/>
            <person name="Nishiyama T."/>
            <person name="Hasebe M."/>
            <person name="Maruyama T."/>
            <person name="Minagawa J."/>
            <person name="Obokata J."/>
            <person name="Shigenobu S."/>
        </authorList>
    </citation>
    <scope>NUCLEOTIDE SEQUENCE [LARGE SCALE GENOMIC DNA]</scope>
</reference>
<keyword evidence="2" id="KW-1185">Reference proteome</keyword>